<dbReference type="InterPro" id="IPR001461">
    <property type="entry name" value="Aspartic_peptidase_A1"/>
</dbReference>
<dbReference type="EMBL" id="JADGJD010000214">
    <property type="protein sequence ID" value="KAJ3053361.1"/>
    <property type="molecule type" value="Genomic_DNA"/>
</dbReference>
<evidence type="ECO:0000256" key="3">
    <source>
        <dbReference type="ARBA" id="ARBA00022750"/>
    </source>
</evidence>
<dbReference type="PANTHER" id="PTHR47966">
    <property type="entry name" value="BETA-SITE APP-CLEAVING ENZYME, ISOFORM A-RELATED"/>
    <property type="match status" value="1"/>
</dbReference>
<dbReference type="PRINTS" id="PR00792">
    <property type="entry name" value="PEPSIN"/>
</dbReference>
<sequence>MRTGVAVLIASALLFSQTVIAETEYYDGIPVSKNSIPLKKVPAKRSTPSALHKRQFLVRNSRLDSDDNGFQYYGDINIGTPPQPLTVLFDTGSIDLWIPGPKCKTEACAKAKQYDITKSRTGNRTAERGAIKYGDGTAIEYEIGRDVVTAGGIAVHNVTIGFAFDIPGKPSPYDGIFGLAWADAADPGVRPWMFKAIDDDLIAPVFGMYLQPAGNNDGVLTIGGIEPAHLAGPLNFHRVVPYPYPVGNETKQMYWGIDGVQSVSVGNITIPTNKTLNQDYWMVDSGSSLLTINKAAWNVVSAAIKYNGTTHTVPCDQRLLGPNITITIDGKGYSLARTCGHNNRSSAHPVSDTFGQHTITFPEKFHTGKSERPMVGVALFGTRGAVRWSSTAETEEPMQADLSWGIPSYGNTSKFSSIATELATSVYDIGKKRVGFAPSRIHPRKAATQPEKVTPAGLQNALARFANRRKKTSILGAAGAIAPTAPNGDARQVKAIVPNNFHAEEGPVEEEVEVGIAGVEEEQDVDTAAIEASIADLVPAGKKVGSVGLAKVDKERLLGKW</sequence>
<dbReference type="PROSITE" id="PS51767">
    <property type="entry name" value="PEPTIDASE_A1"/>
    <property type="match status" value="1"/>
</dbReference>
<dbReference type="InterPro" id="IPR033121">
    <property type="entry name" value="PEPTIDASE_A1"/>
</dbReference>
<accession>A0AAD5X757</accession>
<dbReference type="InterPro" id="IPR021109">
    <property type="entry name" value="Peptidase_aspartic_dom_sf"/>
</dbReference>
<protein>
    <recommendedName>
        <fullName evidence="10">Peptidase A1 domain-containing protein</fullName>
    </recommendedName>
</protein>
<feature type="chain" id="PRO_5042081333" description="Peptidase A1 domain-containing protein" evidence="9">
    <location>
        <begin position="22"/>
        <end position="561"/>
    </location>
</feature>
<dbReference type="Proteomes" id="UP001212841">
    <property type="component" value="Unassembled WGS sequence"/>
</dbReference>
<organism evidence="11 12">
    <name type="scientific">Rhizophlyctis rosea</name>
    <dbReference type="NCBI Taxonomy" id="64517"/>
    <lineage>
        <taxon>Eukaryota</taxon>
        <taxon>Fungi</taxon>
        <taxon>Fungi incertae sedis</taxon>
        <taxon>Chytridiomycota</taxon>
        <taxon>Chytridiomycota incertae sedis</taxon>
        <taxon>Chytridiomycetes</taxon>
        <taxon>Rhizophlyctidales</taxon>
        <taxon>Rhizophlyctidaceae</taxon>
        <taxon>Rhizophlyctis</taxon>
    </lineage>
</organism>
<evidence type="ECO:0000256" key="4">
    <source>
        <dbReference type="ARBA" id="ARBA00022801"/>
    </source>
</evidence>
<dbReference type="GO" id="GO:0006508">
    <property type="term" value="P:proteolysis"/>
    <property type="evidence" value="ECO:0007669"/>
    <property type="project" value="UniProtKB-KW"/>
</dbReference>
<feature type="domain" description="Peptidase A1" evidence="10">
    <location>
        <begin position="72"/>
        <end position="437"/>
    </location>
</feature>
<feature type="disulfide bond" evidence="8">
    <location>
        <begin position="103"/>
        <end position="108"/>
    </location>
</feature>
<comment type="caution">
    <text evidence="11">The sequence shown here is derived from an EMBL/GenBank/DDBJ whole genome shotgun (WGS) entry which is preliminary data.</text>
</comment>
<name>A0AAD5X757_9FUNG</name>
<evidence type="ECO:0000256" key="2">
    <source>
        <dbReference type="ARBA" id="ARBA00022670"/>
    </source>
</evidence>
<keyword evidence="9" id="KW-0732">Signal</keyword>
<keyword evidence="12" id="KW-1185">Reference proteome</keyword>
<keyword evidence="3" id="KW-0064">Aspartyl protease</keyword>
<dbReference type="Pfam" id="PF00026">
    <property type="entry name" value="Asp"/>
    <property type="match status" value="1"/>
</dbReference>
<keyword evidence="6 8" id="KW-1015">Disulfide bond</keyword>
<evidence type="ECO:0000256" key="5">
    <source>
        <dbReference type="ARBA" id="ARBA00023145"/>
    </source>
</evidence>
<dbReference type="PANTHER" id="PTHR47966:SF51">
    <property type="entry name" value="BETA-SITE APP-CLEAVING ENZYME, ISOFORM A-RELATED"/>
    <property type="match status" value="1"/>
</dbReference>
<evidence type="ECO:0000259" key="10">
    <source>
        <dbReference type="PROSITE" id="PS51767"/>
    </source>
</evidence>
<proteinExistence type="inferred from homology"/>
<comment type="similarity">
    <text evidence="1">Belongs to the peptidase A1 family.</text>
</comment>
<reference evidence="11" key="1">
    <citation type="submission" date="2020-05" db="EMBL/GenBank/DDBJ databases">
        <title>Phylogenomic resolution of chytrid fungi.</title>
        <authorList>
            <person name="Stajich J.E."/>
            <person name="Amses K."/>
            <person name="Simmons R."/>
            <person name="Seto K."/>
            <person name="Myers J."/>
            <person name="Bonds A."/>
            <person name="Quandt C.A."/>
            <person name="Barry K."/>
            <person name="Liu P."/>
            <person name="Grigoriev I."/>
            <person name="Longcore J.E."/>
            <person name="James T.Y."/>
        </authorList>
    </citation>
    <scope>NUCLEOTIDE SEQUENCE</scope>
    <source>
        <strain evidence="11">JEL0318</strain>
    </source>
</reference>
<evidence type="ECO:0000313" key="11">
    <source>
        <dbReference type="EMBL" id="KAJ3053361.1"/>
    </source>
</evidence>
<dbReference type="Gene3D" id="2.40.70.10">
    <property type="entry name" value="Acid Proteases"/>
    <property type="match status" value="2"/>
</dbReference>
<dbReference type="SUPFAM" id="SSF50630">
    <property type="entry name" value="Acid proteases"/>
    <property type="match status" value="1"/>
</dbReference>
<feature type="signal peptide" evidence="9">
    <location>
        <begin position="1"/>
        <end position="21"/>
    </location>
</feature>
<evidence type="ECO:0000256" key="8">
    <source>
        <dbReference type="PIRSR" id="PIRSR601461-2"/>
    </source>
</evidence>
<keyword evidence="4" id="KW-0378">Hydrolase</keyword>
<dbReference type="FunFam" id="2.40.70.10:FF:000008">
    <property type="entry name" value="Cathepsin D"/>
    <property type="match status" value="1"/>
</dbReference>
<evidence type="ECO:0000256" key="9">
    <source>
        <dbReference type="SAM" id="SignalP"/>
    </source>
</evidence>
<evidence type="ECO:0000256" key="7">
    <source>
        <dbReference type="PIRSR" id="PIRSR601461-1"/>
    </source>
</evidence>
<dbReference type="AlphaFoldDB" id="A0AAD5X757"/>
<feature type="active site" evidence="7">
    <location>
        <position position="90"/>
    </location>
</feature>
<evidence type="ECO:0000256" key="1">
    <source>
        <dbReference type="ARBA" id="ARBA00007447"/>
    </source>
</evidence>
<dbReference type="CDD" id="cd05471">
    <property type="entry name" value="pepsin_like"/>
    <property type="match status" value="1"/>
</dbReference>
<gene>
    <name evidence="11" type="ORF">HK097_004455</name>
</gene>
<dbReference type="InterPro" id="IPR034164">
    <property type="entry name" value="Pepsin-like_dom"/>
</dbReference>
<evidence type="ECO:0000256" key="6">
    <source>
        <dbReference type="ARBA" id="ARBA00023157"/>
    </source>
</evidence>
<keyword evidence="2" id="KW-0645">Protease</keyword>
<evidence type="ECO:0000313" key="12">
    <source>
        <dbReference type="Proteomes" id="UP001212841"/>
    </source>
</evidence>
<dbReference type="GO" id="GO:0004190">
    <property type="term" value="F:aspartic-type endopeptidase activity"/>
    <property type="evidence" value="ECO:0007669"/>
    <property type="project" value="UniProtKB-KW"/>
</dbReference>
<feature type="active site" evidence="7">
    <location>
        <position position="284"/>
    </location>
</feature>
<keyword evidence="5" id="KW-0865">Zymogen</keyword>